<dbReference type="Proteomes" id="UP000681794">
    <property type="component" value="Chromosome"/>
</dbReference>
<gene>
    <name evidence="1" type="ORF">KM842_11000</name>
</gene>
<reference evidence="1" key="1">
    <citation type="submission" date="2021-06" db="EMBL/GenBank/DDBJ databases">
        <authorList>
            <person name="Ellington A.J."/>
            <person name="Bryan N.C."/>
            <person name="Christner B.C."/>
            <person name="Reisch C.R."/>
        </authorList>
    </citation>
    <scope>NUCLEOTIDE SEQUENCE</scope>
    <source>
        <strain evidence="1">L6-1</strain>
    </source>
</reference>
<proteinExistence type="predicted"/>
<evidence type="ECO:0000313" key="1">
    <source>
        <dbReference type="EMBL" id="QWS32798.1"/>
    </source>
</evidence>
<protein>
    <submittedName>
        <fullName evidence="1">MFS transporter</fullName>
    </submittedName>
</protein>
<evidence type="ECO:0000313" key="2">
    <source>
        <dbReference type="Proteomes" id="UP000681794"/>
    </source>
</evidence>
<accession>A0ACD1E201</accession>
<sequence length="477" mass="47717">MTSTPPAARPGGPAPLHDDRRLVLVVAILASFVVGLDSSVVNVALPAVRTELGGGLVVQQWVVDAYLVTLGSLVLVAGSLSDLFGRVRVVTWGLVVFGVASVACAVAPTGEVLIGARALQGVGGALVTPSSLALIVAAFRGGAQAKAIGSWTAWSSAAVIVGPVVGGLIVDGIGWRWIFVLTAVPIAVTIVLVRRVTGDVAADRHVHVDVVGAVLAVVGVGGVVLALIEQQRLGWGSPAVVAALVLGVAALGGFVPWERRVTRSGGAPIVPLRLFRARNFSVGNVATLSIYGALGMVGFVVTLFLQEVWGFPAWVAGLATLPPTVVLLALSTTVGTLAGRYGPRRFMAAGPAVAAVGALLMLLAGDSPGAIGYWTSVFPGLVLVGVGIALMVTPLTSAVLGSVPEAEAGAGSAVNNAVARIAGLVMVALAGVVLGGEMSVGGLHRAVVVMAVLLVAGSVVSAVGIVDPGRRGSATDA</sequence>
<keyword evidence="2" id="KW-1185">Reference proteome</keyword>
<dbReference type="EMBL" id="CP076544">
    <property type="protein sequence ID" value="QWS32798.1"/>
    <property type="molecule type" value="Genomic_DNA"/>
</dbReference>
<organism evidence="1 2">
    <name type="scientific">Curtobacterium aetherium</name>
    <dbReference type="NCBI Taxonomy" id="2841594"/>
    <lineage>
        <taxon>Bacteria</taxon>
        <taxon>Bacillati</taxon>
        <taxon>Actinomycetota</taxon>
        <taxon>Actinomycetes</taxon>
        <taxon>Micrococcales</taxon>
        <taxon>Microbacteriaceae</taxon>
        <taxon>Curtobacterium</taxon>
    </lineage>
</organism>
<name>A0ACD1E201_9MICO</name>